<reference evidence="2" key="1">
    <citation type="submission" date="2016-09" db="EMBL/GenBank/DDBJ databases">
        <authorList>
            <person name="Varghese N."/>
            <person name="Submissions S."/>
        </authorList>
    </citation>
    <scope>NUCLEOTIDE SEQUENCE [LARGE SCALE GENOMIC DNA]</scope>
    <source>
        <strain evidence="2">ANC 4667</strain>
    </source>
</reference>
<dbReference type="EMBL" id="FMYO01000003">
    <property type="protein sequence ID" value="SDC04891.1"/>
    <property type="molecule type" value="Genomic_DNA"/>
</dbReference>
<dbReference type="STRING" id="1226327.SAMN05421732_1032"/>
<proteinExistence type="predicted"/>
<evidence type="ECO:0000313" key="1">
    <source>
        <dbReference type="EMBL" id="SDC04891.1"/>
    </source>
</evidence>
<sequence>MMTSLHYLEFHPADNPMHLKKVGNWVLTFLSPKENLNHIQLAITSVLPRQVSENLQPLRVIIDQTEVENRWSIQQIICYNSTQGKDEIFSCDDGIGIKVIENIIQEFNKYDVELSLI</sequence>
<accession>A0A1G6IEI4</accession>
<dbReference type="Proteomes" id="UP000243468">
    <property type="component" value="Unassembled WGS sequence"/>
</dbReference>
<gene>
    <name evidence="1" type="ORF">SAMN05421732_1032</name>
</gene>
<name>A0A1G6IEI4_9GAMM</name>
<protein>
    <submittedName>
        <fullName evidence="1">Uncharacterized protein</fullName>
    </submittedName>
</protein>
<keyword evidence="2" id="KW-1185">Reference proteome</keyword>
<organism evidence="1 2">
    <name type="scientific">Acinetobacter kookii</name>
    <dbReference type="NCBI Taxonomy" id="1226327"/>
    <lineage>
        <taxon>Bacteria</taxon>
        <taxon>Pseudomonadati</taxon>
        <taxon>Pseudomonadota</taxon>
        <taxon>Gammaproteobacteria</taxon>
        <taxon>Moraxellales</taxon>
        <taxon>Moraxellaceae</taxon>
        <taxon>Acinetobacter</taxon>
    </lineage>
</organism>
<dbReference type="AlphaFoldDB" id="A0A1G6IEI4"/>
<evidence type="ECO:0000313" key="2">
    <source>
        <dbReference type="Proteomes" id="UP000243468"/>
    </source>
</evidence>